<dbReference type="Proteomes" id="UP000224487">
    <property type="component" value="Genome"/>
</dbReference>
<keyword evidence="4" id="KW-1185">Reference proteome</keyword>
<keyword evidence="1" id="KW-0175">Coiled coil</keyword>
<evidence type="ECO:0000256" key="1">
    <source>
        <dbReference type="SAM" id="Coils"/>
    </source>
</evidence>
<keyword evidence="2" id="KW-0472">Membrane</keyword>
<proteinExistence type="predicted"/>
<reference evidence="4" key="1">
    <citation type="submission" date="2017-08" db="EMBL/GenBank/DDBJ databases">
        <authorList>
            <person name="de Groot N.N."/>
        </authorList>
    </citation>
    <scope>NUCLEOTIDE SEQUENCE [LARGE SCALE GENOMIC DNA]</scope>
</reference>
<dbReference type="EMBL" id="MF668275">
    <property type="protein sequence ID" value="ASZ73375.1"/>
    <property type="molecule type" value="Genomic_DNA"/>
</dbReference>
<gene>
    <name evidence="3" type="ORF">SEA_LUCKYBARNES_58</name>
</gene>
<evidence type="ECO:0000313" key="3">
    <source>
        <dbReference type="EMBL" id="ASZ73375.1"/>
    </source>
</evidence>
<feature type="coiled-coil region" evidence="1">
    <location>
        <begin position="30"/>
        <end position="95"/>
    </location>
</feature>
<protein>
    <submittedName>
        <fullName evidence="3">Uncharacterized protein</fullName>
    </submittedName>
</protein>
<keyword evidence="2" id="KW-1133">Transmembrane helix</keyword>
<evidence type="ECO:0000313" key="4">
    <source>
        <dbReference type="Proteomes" id="UP000224487"/>
    </source>
</evidence>
<keyword evidence="2" id="KW-0812">Transmembrane</keyword>
<name>A0A249XNS1_9CAUD</name>
<accession>A0A249XNS1</accession>
<organism evidence="3 4">
    <name type="scientific">Brevibacterium phage LuckyBarnes</name>
    <dbReference type="NCBI Taxonomy" id="2027888"/>
    <lineage>
        <taxon>Viruses</taxon>
        <taxon>Duplodnaviria</taxon>
        <taxon>Heunggongvirae</taxon>
        <taxon>Uroviricota</taxon>
        <taxon>Caudoviricetes</taxon>
        <taxon>Luckybarnesvirus</taxon>
        <taxon>Luckybarnesvirus luckybarnes</taxon>
    </lineage>
</organism>
<sequence>MSSAGPLMQNWIKDIDPRALQGKTAQKLRLQAEREMARRDQEARDQLQRMAKVVAKSGVTQEELQRAVDRKGQELKRLQNDLRETEEDLEEARRPRRAARYNGKGLELRFAPAQSDPRSYYSNWTLEELESVLLHMRMSGATDKSVVVGSDSGLQVELKDDGLPLQPWKSPNRDATPVKLPWWLQHKAFALGTVISSATVIFCAGLGLGSLL</sequence>
<feature type="transmembrane region" description="Helical" evidence="2">
    <location>
        <begin position="188"/>
        <end position="211"/>
    </location>
</feature>
<evidence type="ECO:0000256" key="2">
    <source>
        <dbReference type="SAM" id="Phobius"/>
    </source>
</evidence>